<name>A0A2P9AT31_9HYPH</name>
<dbReference type="RefSeq" id="WP_123150854.1">
    <property type="nucleotide sequence ID" value="NZ_FUIG01000049.1"/>
</dbReference>
<dbReference type="AlphaFoldDB" id="A0A2P9AT31"/>
<gene>
    <name evidence="2" type="ORF">BQ8482_400022</name>
</gene>
<dbReference type="Proteomes" id="UP000245698">
    <property type="component" value="Unassembled WGS sequence"/>
</dbReference>
<accession>A0A2P9AT31</accession>
<reference evidence="3" key="1">
    <citation type="submission" date="2016-12" db="EMBL/GenBank/DDBJ databases">
        <authorList>
            <person name="Brunel B."/>
        </authorList>
    </citation>
    <scope>NUCLEOTIDE SEQUENCE [LARGE SCALE GENOMIC DNA]</scope>
</reference>
<proteinExistence type="predicted"/>
<organism evidence="2 3">
    <name type="scientific">Mesorhizobium delmotii</name>
    <dbReference type="NCBI Taxonomy" id="1631247"/>
    <lineage>
        <taxon>Bacteria</taxon>
        <taxon>Pseudomonadati</taxon>
        <taxon>Pseudomonadota</taxon>
        <taxon>Alphaproteobacteria</taxon>
        <taxon>Hyphomicrobiales</taxon>
        <taxon>Phyllobacteriaceae</taxon>
        <taxon>Mesorhizobium</taxon>
    </lineage>
</organism>
<keyword evidence="3" id="KW-1185">Reference proteome</keyword>
<feature type="domain" description="NAD(P)-binding" evidence="1">
    <location>
        <begin position="13"/>
        <end position="65"/>
    </location>
</feature>
<dbReference type="Gene3D" id="3.90.25.10">
    <property type="entry name" value="UDP-galactose 4-epimerase, domain 1"/>
    <property type="match status" value="1"/>
</dbReference>
<sequence>MLSVPPLNSIARSWRILQHHELTMLATGETHSVRSFVEAAFRCVGKEIVWKGEGIGALGRERRSSQR</sequence>
<protein>
    <recommendedName>
        <fullName evidence="1">NAD(P)-binding domain-containing protein</fullName>
    </recommendedName>
</protein>
<dbReference type="EMBL" id="FUIG01000049">
    <property type="protein sequence ID" value="SJM34293.1"/>
    <property type="molecule type" value="Genomic_DNA"/>
</dbReference>
<dbReference type="InterPro" id="IPR016040">
    <property type="entry name" value="NAD(P)-bd_dom"/>
</dbReference>
<dbReference type="Pfam" id="PF16363">
    <property type="entry name" value="GDP_Man_Dehyd"/>
    <property type="match status" value="1"/>
</dbReference>
<evidence type="ECO:0000313" key="2">
    <source>
        <dbReference type="EMBL" id="SJM34293.1"/>
    </source>
</evidence>
<evidence type="ECO:0000313" key="3">
    <source>
        <dbReference type="Proteomes" id="UP000245698"/>
    </source>
</evidence>
<evidence type="ECO:0000259" key="1">
    <source>
        <dbReference type="Pfam" id="PF16363"/>
    </source>
</evidence>